<dbReference type="PRINTS" id="PR00411">
    <property type="entry name" value="PNDRDTASEI"/>
</dbReference>
<reference evidence="3" key="1">
    <citation type="journal article" date="2019" name="Int. J. Syst. Evol. Microbiol.">
        <title>The Global Catalogue of Microorganisms (GCM) 10K type strain sequencing project: providing services to taxonomists for standard genome sequencing and annotation.</title>
        <authorList>
            <consortium name="The Broad Institute Genomics Platform"/>
            <consortium name="The Broad Institute Genome Sequencing Center for Infectious Disease"/>
            <person name="Wu L."/>
            <person name="Ma J."/>
        </authorList>
    </citation>
    <scope>NUCLEOTIDE SEQUENCE [LARGE SCALE GENOMIC DNA]</scope>
    <source>
        <strain evidence="3">CGMCC 4.1621</strain>
    </source>
</reference>
<protein>
    <submittedName>
        <fullName evidence="2">NAD(P)/FAD-dependent oxidoreductase</fullName>
    </submittedName>
</protein>
<dbReference type="PANTHER" id="PTHR16128">
    <property type="entry name" value="FAD/NAD(P)-BINDING OXIDOREDUCTASE FAMILY PROTEIN"/>
    <property type="match status" value="1"/>
</dbReference>
<dbReference type="PANTHER" id="PTHR16128:SF5">
    <property type="entry name" value="FAD_NAD(P)-BINDING OXIDOREDUCTASE FAMILY PROTEIN"/>
    <property type="match status" value="1"/>
</dbReference>
<accession>A0ABW2EM97</accession>
<keyword evidence="3" id="KW-1185">Reference proteome</keyword>
<evidence type="ECO:0000313" key="2">
    <source>
        <dbReference type="EMBL" id="MFC7063298.1"/>
    </source>
</evidence>
<sequence length="330" mass="37286">MIKGDERIKTYDVTIIGAGISGITAARRLQQFGQDIVLVDKGKSVGGRLATRRVAEGKADNGAQFFTVRTKELQKEVDHWLESGWIKHWFGNDYPRYTAVNGMNRLAQQIAQGINVHLHAKVASILEKGGEYELKMTDQSTWRSRKVIVTTPVPQTLELLKGSGVSDDYIEPLRKIKFQPTYVGIFHFDGMTSLPLSGHLDHSLPHGVERVVDHYKKGISKDVIVSIYMTAKWSSDHYDHEGILIKVMEKVTDYFNYENLVSKQLKLWKYAQAVSTYPHSYCILNKKQTLYTAGDAFLRPDDSSGRTRMESAFISGYDVAGALLQEEPRQ</sequence>
<dbReference type="Proteomes" id="UP001596410">
    <property type="component" value="Unassembled WGS sequence"/>
</dbReference>
<dbReference type="RefSeq" id="WP_390217418.1">
    <property type="nucleotide sequence ID" value="NZ_JBHSZV010000044.1"/>
</dbReference>
<dbReference type="Gene3D" id="3.90.660.10">
    <property type="match status" value="1"/>
</dbReference>
<feature type="domain" description="Amine oxidase" evidence="1">
    <location>
        <begin position="85"/>
        <end position="323"/>
    </location>
</feature>
<dbReference type="Pfam" id="PF01593">
    <property type="entry name" value="Amino_oxidase"/>
    <property type="match status" value="1"/>
</dbReference>
<organism evidence="2 3">
    <name type="scientific">Halobacillus seohaensis</name>
    <dbReference type="NCBI Taxonomy" id="447421"/>
    <lineage>
        <taxon>Bacteria</taxon>
        <taxon>Bacillati</taxon>
        <taxon>Bacillota</taxon>
        <taxon>Bacilli</taxon>
        <taxon>Bacillales</taxon>
        <taxon>Bacillaceae</taxon>
        <taxon>Halobacillus</taxon>
    </lineage>
</organism>
<evidence type="ECO:0000259" key="1">
    <source>
        <dbReference type="Pfam" id="PF01593"/>
    </source>
</evidence>
<comment type="caution">
    <text evidence="2">The sequence shown here is derived from an EMBL/GenBank/DDBJ whole genome shotgun (WGS) entry which is preliminary data.</text>
</comment>
<dbReference type="InterPro" id="IPR002937">
    <property type="entry name" value="Amino_oxidase"/>
</dbReference>
<name>A0ABW2EM97_9BACI</name>
<evidence type="ECO:0000313" key="3">
    <source>
        <dbReference type="Proteomes" id="UP001596410"/>
    </source>
</evidence>
<dbReference type="Pfam" id="PF13450">
    <property type="entry name" value="NAD_binding_8"/>
    <property type="match status" value="1"/>
</dbReference>
<dbReference type="SUPFAM" id="SSF51905">
    <property type="entry name" value="FAD/NAD(P)-binding domain"/>
    <property type="match status" value="1"/>
</dbReference>
<dbReference type="EMBL" id="JBHSZV010000044">
    <property type="protein sequence ID" value="MFC7063298.1"/>
    <property type="molecule type" value="Genomic_DNA"/>
</dbReference>
<dbReference type="Gene3D" id="3.50.50.60">
    <property type="entry name" value="FAD/NAD(P)-binding domain"/>
    <property type="match status" value="1"/>
</dbReference>
<proteinExistence type="predicted"/>
<dbReference type="InterPro" id="IPR036188">
    <property type="entry name" value="FAD/NAD-bd_sf"/>
</dbReference>
<gene>
    <name evidence="2" type="ORF">ACFQIC_15900</name>
</gene>